<dbReference type="SUPFAM" id="SSF52058">
    <property type="entry name" value="L domain-like"/>
    <property type="match status" value="1"/>
</dbReference>
<dbReference type="Pfam" id="PF13855">
    <property type="entry name" value="LRR_8"/>
    <property type="match status" value="3"/>
</dbReference>
<dbReference type="PROSITE" id="PS51450">
    <property type="entry name" value="LRR"/>
    <property type="match status" value="1"/>
</dbReference>
<evidence type="ECO:0000313" key="5">
    <source>
        <dbReference type="EMBL" id="KAG5674920.1"/>
    </source>
</evidence>
<keyword evidence="6" id="KW-1185">Reference proteome</keyword>
<organism evidence="5 6">
    <name type="scientific">Polypedilum vanderplanki</name>
    <name type="common">Sleeping chironomid midge</name>
    <dbReference type="NCBI Taxonomy" id="319348"/>
    <lineage>
        <taxon>Eukaryota</taxon>
        <taxon>Metazoa</taxon>
        <taxon>Ecdysozoa</taxon>
        <taxon>Arthropoda</taxon>
        <taxon>Hexapoda</taxon>
        <taxon>Insecta</taxon>
        <taxon>Pterygota</taxon>
        <taxon>Neoptera</taxon>
        <taxon>Endopterygota</taxon>
        <taxon>Diptera</taxon>
        <taxon>Nematocera</taxon>
        <taxon>Chironomoidea</taxon>
        <taxon>Chironomidae</taxon>
        <taxon>Chironominae</taxon>
        <taxon>Polypedilum</taxon>
        <taxon>Polypedilum</taxon>
    </lineage>
</organism>
<feature type="signal peptide" evidence="4">
    <location>
        <begin position="1"/>
        <end position="20"/>
    </location>
</feature>
<dbReference type="InterPro" id="IPR003591">
    <property type="entry name" value="Leu-rich_rpt_typical-subtyp"/>
</dbReference>
<keyword evidence="3" id="KW-0677">Repeat</keyword>
<proteinExistence type="predicted"/>
<sequence>MLKLLSILSLIILSISSVFPQDQSIFTCIPKEDLTSSLCNVYNITPPISKPNQPIRILGQIETFRDTSVTSLIFNESNILKFVPTNAFQYFPSIENVEFNNVKMTNLVRDAFANCEKLTTILVTNNSIKYVPESFARNCSELRNVTMTENSIKFIDENALEGLSKLIILDLSNNNLSCIPPKLFTKTPKIIGIFLRSNQITTIASETFKNLKNLIKIDLVNNKITFIPTMDFESTAVDGGFDFDLSNNPIYAIEPNFIDEFFANREIDENSSVTLLMTDDSQSCVGNTKTVVQNLNYEILNSSLGNCYKNWSKQLSEKKIDCVNYLSDETKRNGIDYISSTTEIPTTILETLTTTLKIIQNPTDCKATEKFCRFYLDHKKRYTCVIDDVDSIITSLSGIHVNQLNDDDVTRVYFTNSTLRNIPMIIFTKFKKLNFLSIRNCSLGIITKGTFKTCNNLNYLDVSYNEIIHVSKGALDKCEKLQTIDISGNPIDTLDQNYKTFIMNNNIHEDA</sequence>
<evidence type="ECO:0000256" key="3">
    <source>
        <dbReference type="ARBA" id="ARBA00022737"/>
    </source>
</evidence>
<dbReference type="EMBL" id="JADBJN010000002">
    <property type="protein sequence ID" value="KAG5674920.1"/>
    <property type="molecule type" value="Genomic_DNA"/>
</dbReference>
<evidence type="ECO:0008006" key="7">
    <source>
        <dbReference type="Google" id="ProtNLM"/>
    </source>
</evidence>
<keyword evidence="1" id="KW-0433">Leucine-rich repeat</keyword>
<keyword evidence="2 4" id="KW-0732">Signal</keyword>
<gene>
    <name evidence="5" type="ORF">PVAND_004865</name>
</gene>
<dbReference type="Gene3D" id="3.80.10.10">
    <property type="entry name" value="Ribonuclease Inhibitor"/>
    <property type="match status" value="3"/>
</dbReference>
<dbReference type="InterPro" id="IPR050328">
    <property type="entry name" value="Dev_Immune_Receptor"/>
</dbReference>
<evidence type="ECO:0000313" key="6">
    <source>
        <dbReference type="Proteomes" id="UP001107558"/>
    </source>
</evidence>
<evidence type="ECO:0000256" key="2">
    <source>
        <dbReference type="ARBA" id="ARBA00022729"/>
    </source>
</evidence>
<name>A0A9J6BZ10_POLVA</name>
<comment type="caution">
    <text evidence="5">The sequence shown here is derived from an EMBL/GenBank/DDBJ whole genome shotgun (WGS) entry which is preliminary data.</text>
</comment>
<evidence type="ECO:0000256" key="4">
    <source>
        <dbReference type="SAM" id="SignalP"/>
    </source>
</evidence>
<dbReference type="InterPro" id="IPR001611">
    <property type="entry name" value="Leu-rich_rpt"/>
</dbReference>
<dbReference type="SMART" id="SM00369">
    <property type="entry name" value="LRR_TYP"/>
    <property type="match status" value="4"/>
</dbReference>
<dbReference type="GO" id="GO:0031012">
    <property type="term" value="C:extracellular matrix"/>
    <property type="evidence" value="ECO:0007669"/>
    <property type="project" value="TreeGrafter"/>
</dbReference>
<reference evidence="5" key="1">
    <citation type="submission" date="2021-03" db="EMBL/GenBank/DDBJ databases">
        <title>Chromosome level genome of the anhydrobiotic midge Polypedilum vanderplanki.</title>
        <authorList>
            <person name="Yoshida Y."/>
            <person name="Kikawada T."/>
            <person name="Gusev O."/>
        </authorList>
    </citation>
    <scope>NUCLEOTIDE SEQUENCE</scope>
    <source>
        <strain evidence="5">NIAS01</strain>
        <tissue evidence="5">Whole body or cell culture</tissue>
    </source>
</reference>
<evidence type="ECO:0000256" key="1">
    <source>
        <dbReference type="ARBA" id="ARBA00022614"/>
    </source>
</evidence>
<dbReference type="GO" id="GO:0005615">
    <property type="term" value="C:extracellular space"/>
    <property type="evidence" value="ECO:0007669"/>
    <property type="project" value="TreeGrafter"/>
</dbReference>
<dbReference type="AlphaFoldDB" id="A0A9J6BZ10"/>
<accession>A0A9J6BZ10</accession>
<dbReference type="InterPro" id="IPR032675">
    <property type="entry name" value="LRR_dom_sf"/>
</dbReference>
<feature type="chain" id="PRO_5039916102" description="Leucine rich repeat protein" evidence="4">
    <location>
        <begin position="21"/>
        <end position="511"/>
    </location>
</feature>
<dbReference type="Proteomes" id="UP001107558">
    <property type="component" value="Chromosome 2"/>
</dbReference>
<protein>
    <recommendedName>
        <fullName evidence="7">Leucine rich repeat protein</fullName>
    </recommendedName>
</protein>
<dbReference type="PANTHER" id="PTHR24373">
    <property type="entry name" value="SLIT RELATED LEUCINE-RICH REPEAT NEURONAL PROTEIN"/>
    <property type="match status" value="1"/>
</dbReference>
<dbReference type="OrthoDB" id="676979at2759"/>
<dbReference type="PANTHER" id="PTHR24373:SF370">
    <property type="entry name" value="FISH-LIPS, ISOFORM E"/>
    <property type="match status" value="1"/>
</dbReference>